<accession>F8B2H9</accession>
<dbReference type="PANTHER" id="PTHR19136">
    <property type="entry name" value="MOLYBDENUM COFACTOR GUANYLYLTRANSFERASE"/>
    <property type="match status" value="1"/>
</dbReference>
<dbReference type="PANTHER" id="PTHR19136:SF81">
    <property type="entry name" value="MOLYBDENUM COFACTOR GUANYLYLTRANSFERASE"/>
    <property type="match status" value="1"/>
</dbReference>
<feature type="domain" description="DUF6457" evidence="9">
    <location>
        <begin position="207"/>
        <end position="285"/>
    </location>
</feature>
<keyword evidence="1" id="KW-0963">Cytoplasm</keyword>
<sequence>MNGRRTGWDAVVLAGGLARRLGGVDKPALTIGEKTLLERVLTAVDDAQEVIVVGPRRPVAASRHVVWTRERPPGGGPVAALAAGLELVGAPLVAVLAADLPFVTAGTLDALVRAVDDGKVQGALLADPAGRRQYLTGVWRTSALRARLPVVTAGVPMRSVLAGLPVRVLPADARVTLDCDRPADVERARCWVRGAGSGAPGQDGRVSSLDDWVVDAAGALDLDPALLDVQGVLDLAREVAHAVERPAAPLTAFLVGLAAGRAGGDPRAVRLATDRVLALVAARAGGDAQDAQRRIQDA</sequence>
<dbReference type="Gene3D" id="3.90.550.10">
    <property type="entry name" value="Spore Coat Polysaccharide Biosynthesis Protein SpsA, Chain A"/>
    <property type="match status" value="1"/>
</dbReference>
<evidence type="ECO:0000256" key="7">
    <source>
        <dbReference type="ARBA" id="ARBA00023150"/>
    </source>
</evidence>
<evidence type="ECO:0000256" key="4">
    <source>
        <dbReference type="ARBA" id="ARBA00022741"/>
    </source>
</evidence>
<dbReference type="CDD" id="cd02503">
    <property type="entry name" value="MobA"/>
    <property type="match status" value="1"/>
</dbReference>
<dbReference type="Proteomes" id="UP000001549">
    <property type="component" value="Chromosome"/>
</dbReference>
<dbReference type="AlphaFoldDB" id="F8B2H9"/>
<evidence type="ECO:0000256" key="2">
    <source>
        <dbReference type="ARBA" id="ARBA00022679"/>
    </source>
</evidence>
<organism evidence="10 11">
    <name type="scientific">Candidatus Protofrankia datiscae</name>
    <dbReference type="NCBI Taxonomy" id="2716812"/>
    <lineage>
        <taxon>Bacteria</taxon>
        <taxon>Bacillati</taxon>
        <taxon>Actinomycetota</taxon>
        <taxon>Actinomycetes</taxon>
        <taxon>Frankiales</taxon>
        <taxon>Frankiaceae</taxon>
        <taxon>Protofrankia</taxon>
    </lineage>
</organism>
<keyword evidence="7" id="KW-0501">Molybdenum cofactor biosynthesis</keyword>
<dbReference type="eggNOG" id="COG0746">
    <property type="taxonomic scope" value="Bacteria"/>
</dbReference>
<dbReference type="InterPro" id="IPR025877">
    <property type="entry name" value="MobA-like_NTP_Trfase"/>
</dbReference>
<dbReference type="RefSeq" id="WP_013874744.1">
    <property type="nucleotide sequence ID" value="NC_015656.1"/>
</dbReference>
<gene>
    <name evidence="10" type="ordered locus">FsymDg_3582</name>
</gene>
<evidence type="ECO:0000256" key="1">
    <source>
        <dbReference type="ARBA" id="ARBA00022490"/>
    </source>
</evidence>
<evidence type="ECO:0000256" key="6">
    <source>
        <dbReference type="ARBA" id="ARBA00023134"/>
    </source>
</evidence>
<evidence type="ECO:0000256" key="3">
    <source>
        <dbReference type="ARBA" id="ARBA00022723"/>
    </source>
</evidence>
<dbReference type="GO" id="GO:0016779">
    <property type="term" value="F:nucleotidyltransferase activity"/>
    <property type="evidence" value="ECO:0007669"/>
    <property type="project" value="TreeGrafter"/>
</dbReference>
<protein>
    <submittedName>
        <fullName evidence="10">Molybdopterin-guanine dinucleotide biosynthesis protein</fullName>
    </submittedName>
</protein>
<reference evidence="10 11" key="1">
    <citation type="submission" date="2011-05" db="EMBL/GenBank/DDBJ databases">
        <title>Complete sequence of chromosome of Frankia symbiont of Datisca glomerata.</title>
        <authorList>
            <consortium name="US DOE Joint Genome Institute"/>
            <person name="Lucas S."/>
            <person name="Han J."/>
            <person name="Lapidus A."/>
            <person name="Cheng J.-F."/>
            <person name="Goodwin L."/>
            <person name="Pitluck S."/>
            <person name="Peters L."/>
            <person name="Mikhailova N."/>
            <person name="Chertkov O."/>
            <person name="Teshima H."/>
            <person name="Han C."/>
            <person name="Tapia R."/>
            <person name="Land M."/>
            <person name="Hauser L."/>
            <person name="Kyrpides N."/>
            <person name="Ivanova N."/>
            <person name="Pagani I."/>
            <person name="Berry A."/>
            <person name="Pawlowski K."/>
            <person name="Persson T."/>
            <person name="Vanden Heuvel B."/>
            <person name="Benson D."/>
            <person name="Woyke T."/>
        </authorList>
    </citation>
    <scope>NUCLEOTIDE SEQUENCE [LARGE SCALE GENOMIC DNA]</scope>
    <source>
        <strain evidence="11">4085684</strain>
    </source>
</reference>
<feature type="domain" description="MobA-like NTP transferase" evidence="8">
    <location>
        <begin position="10"/>
        <end position="161"/>
    </location>
</feature>
<keyword evidence="11" id="KW-1185">Reference proteome</keyword>
<dbReference type="KEGG" id="fsy:FsymDg_3582"/>
<keyword evidence="5" id="KW-0460">Magnesium</keyword>
<dbReference type="GO" id="GO:0006777">
    <property type="term" value="P:Mo-molybdopterin cofactor biosynthetic process"/>
    <property type="evidence" value="ECO:0007669"/>
    <property type="project" value="UniProtKB-KW"/>
</dbReference>
<dbReference type="STRING" id="656024.FsymDg_3582"/>
<keyword evidence="4" id="KW-0547">Nucleotide-binding</keyword>
<name>F8B2H9_9ACTN</name>
<dbReference type="InterPro" id="IPR013482">
    <property type="entry name" value="Molybde_CF_guanTrfase"/>
</dbReference>
<dbReference type="HOGENOM" id="CLU_055597_1_0_11"/>
<keyword evidence="2" id="KW-0808">Transferase</keyword>
<dbReference type="Pfam" id="PF20058">
    <property type="entry name" value="DUF6457"/>
    <property type="match status" value="1"/>
</dbReference>
<dbReference type="GO" id="GO:0005525">
    <property type="term" value="F:GTP binding"/>
    <property type="evidence" value="ECO:0007669"/>
    <property type="project" value="UniProtKB-KW"/>
</dbReference>
<keyword evidence="6" id="KW-0342">GTP-binding</keyword>
<evidence type="ECO:0000256" key="5">
    <source>
        <dbReference type="ARBA" id="ARBA00022842"/>
    </source>
</evidence>
<dbReference type="GO" id="GO:0046872">
    <property type="term" value="F:metal ion binding"/>
    <property type="evidence" value="ECO:0007669"/>
    <property type="project" value="UniProtKB-KW"/>
</dbReference>
<dbReference type="Pfam" id="PF12804">
    <property type="entry name" value="NTP_transf_3"/>
    <property type="match status" value="1"/>
</dbReference>
<keyword evidence="3" id="KW-0479">Metal-binding</keyword>
<dbReference type="SUPFAM" id="SSF53448">
    <property type="entry name" value="Nucleotide-diphospho-sugar transferases"/>
    <property type="match status" value="1"/>
</dbReference>
<evidence type="ECO:0000313" key="10">
    <source>
        <dbReference type="EMBL" id="AEH10861.1"/>
    </source>
</evidence>
<dbReference type="InterPro" id="IPR029044">
    <property type="entry name" value="Nucleotide-diphossugar_trans"/>
</dbReference>
<evidence type="ECO:0000259" key="9">
    <source>
        <dbReference type="Pfam" id="PF20058"/>
    </source>
</evidence>
<proteinExistence type="predicted"/>
<dbReference type="EMBL" id="CP002801">
    <property type="protein sequence ID" value="AEH10861.1"/>
    <property type="molecule type" value="Genomic_DNA"/>
</dbReference>
<evidence type="ECO:0000259" key="8">
    <source>
        <dbReference type="Pfam" id="PF12804"/>
    </source>
</evidence>
<dbReference type="InterPro" id="IPR045598">
    <property type="entry name" value="DUF6457"/>
</dbReference>
<evidence type="ECO:0000313" key="11">
    <source>
        <dbReference type="Proteomes" id="UP000001549"/>
    </source>
</evidence>